<name>A0ABX7NJL9_9BACT</name>
<feature type="domain" description="STAS" evidence="3">
    <location>
        <begin position="161"/>
        <end position="272"/>
    </location>
</feature>
<dbReference type="SUPFAM" id="SSF55785">
    <property type="entry name" value="PYP-like sensor domain (PAS domain)"/>
    <property type="match status" value="1"/>
</dbReference>
<dbReference type="CDD" id="cd07041">
    <property type="entry name" value="STAS_RsbR_RsbS_like"/>
    <property type="match status" value="1"/>
</dbReference>
<evidence type="ECO:0000259" key="3">
    <source>
        <dbReference type="PROSITE" id="PS50801"/>
    </source>
</evidence>
<dbReference type="Pfam" id="PF08448">
    <property type="entry name" value="PAS_4"/>
    <property type="match status" value="1"/>
</dbReference>
<feature type="domain" description="PAC" evidence="2">
    <location>
        <begin position="86"/>
        <end position="138"/>
    </location>
</feature>
<dbReference type="InterPro" id="IPR051932">
    <property type="entry name" value="Bact_StressResp_Reg"/>
</dbReference>
<feature type="domain" description="PAS" evidence="1">
    <location>
        <begin position="13"/>
        <end position="67"/>
    </location>
</feature>
<evidence type="ECO:0000259" key="1">
    <source>
        <dbReference type="PROSITE" id="PS50112"/>
    </source>
</evidence>
<dbReference type="SMART" id="SM00091">
    <property type="entry name" value="PAS"/>
    <property type="match status" value="1"/>
</dbReference>
<dbReference type="Gene3D" id="3.30.450.20">
    <property type="entry name" value="PAS domain"/>
    <property type="match status" value="1"/>
</dbReference>
<dbReference type="PANTHER" id="PTHR33745">
    <property type="entry name" value="RSBT ANTAGONIST PROTEIN RSBS-RELATED"/>
    <property type="match status" value="1"/>
</dbReference>
<dbReference type="Gene3D" id="3.30.750.24">
    <property type="entry name" value="STAS domain"/>
    <property type="match status" value="1"/>
</dbReference>
<dbReference type="PROSITE" id="PS50113">
    <property type="entry name" value="PAC"/>
    <property type="match status" value="1"/>
</dbReference>
<evidence type="ECO:0000313" key="5">
    <source>
        <dbReference type="Proteomes" id="UP000662747"/>
    </source>
</evidence>
<dbReference type="NCBIfam" id="TIGR00229">
    <property type="entry name" value="sensory_box"/>
    <property type="match status" value="1"/>
</dbReference>
<gene>
    <name evidence="4" type="ORF">JY651_27355</name>
</gene>
<sequence>MSSLRSSQPFLLPDTELWKAFDLLADPIFVKDRSHRWLYLNDAFARLLGRPAAELLGKSDDAFMPPDTVRLYWENDDLVCGSGLPHENEEPIPLPDGTIHTLWTRKYPTRNEAGEVTGLIAIITDVTNLQSRITSRAEFEQRARESEVRLQAQQSMLDRLTAPVVSLWNGIVLMPLVGDLTMERTTIVQSNLLEAITRHRARHVIIDITGIGVLDTTTAARLLGSVRAARLLGARCMLVGMSPALAQTMVATGIEFRDIPTLAVLQDGLSLAFQELGYRITR</sequence>
<dbReference type="InterPro" id="IPR013656">
    <property type="entry name" value="PAS_4"/>
</dbReference>
<proteinExistence type="predicted"/>
<dbReference type="RefSeq" id="WP_206720653.1">
    <property type="nucleotide sequence ID" value="NZ_CP071090.1"/>
</dbReference>
<reference evidence="4 5" key="1">
    <citation type="submission" date="2021-02" db="EMBL/GenBank/DDBJ databases">
        <title>De Novo genome assembly of isolated myxobacteria.</title>
        <authorList>
            <person name="Stevens D.C."/>
        </authorList>
    </citation>
    <scope>NUCLEOTIDE SEQUENCE [LARGE SCALE GENOMIC DNA]</scope>
    <source>
        <strain evidence="5">SCPEA02</strain>
    </source>
</reference>
<dbReference type="InterPro" id="IPR000014">
    <property type="entry name" value="PAS"/>
</dbReference>
<dbReference type="PROSITE" id="PS50112">
    <property type="entry name" value="PAS"/>
    <property type="match status" value="1"/>
</dbReference>
<dbReference type="PROSITE" id="PS50801">
    <property type="entry name" value="STAS"/>
    <property type="match status" value="1"/>
</dbReference>
<dbReference type="CDD" id="cd00130">
    <property type="entry name" value="PAS"/>
    <property type="match status" value="1"/>
</dbReference>
<dbReference type="InterPro" id="IPR035965">
    <property type="entry name" value="PAS-like_dom_sf"/>
</dbReference>
<dbReference type="SUPFAM" id="SSF52091">
    <property type="entry name" value="SpoIIaa-like"/>
    <property type="match status" value="1"/>
</dbReference>
<dbReference type="Pfam" id="PF01740">
    <property type="entry name" value="STAS"/>
    <property type="match status" value="1"/>
</dbReference>
<protein>
    <submittedName>
        <fullName evidence="4">PAS domain-containing protein</fullName>
    </submittedName>
</protein>
<organism evidence="4 5">
    <name type="scientific">Pyxidicoccus parkwayensis</name>
    <dbReference type="NCBI Taxonomy" id="2813578"/>
    <lineage>
        <taxon>Bacteria</taxon>
        <taxon>Pseudomonadati</taxon>
        <taxon>Myxococcota</taxon>
        <taxon>Myxococcia</taxon>
        <taxon>Myxococcales</taxon>
        <taxon>Cystobacterineae</taxon>
        <taxon>Myxococcaceae</taxon>
        <taxon>Pyxidicoccus</taxon>
    </lineage>
</organism>
<dbReference type="Proteomes" id="UP000662747">
    <property type="component" value="Chromosome"/>
</dbReference>
<dbReference type="InterPro" id="IPR036513">
    <property type="entry name" value="STAS_dom_sf"/>
</dbReference>
<evidence type="ECO:0000313" key="4">
    <source>
        <dbReference type="EMBL" id="QSQ19065.1"/>
    </source>
</evidence>
<evidence type="ECO:0000259" key="2">
    <source>
        <dbReference type="PROSITE" id="PS50113"/>
    </source>
</evidence>
<dbReference type="InterPro" id="IPR002645">
    <property type="entry name" value="STAS_dom"/>
</dbReference>
<dbReference type="InterPro" id="IPR000700">
    <property type="entry name" value="PAS-assoc_C"/>
</dbReference>
<keyword evidence="5" id="KW-1185">Reference proteome</keyword>
<accession>A0ABX7NJL9</accession>
<dbReference type="EMBL" id="CP071090">
    <property type="protein sequence ID" value="QSQ19065.1"/>
    <property type="molecule type" value="Genomic_DNA"/>
</dbReference>